<dbReference type="EMBL" id="CP092418">
    <property type="protein sequence ID" value="USD21224.1"/>
    <property type="molecule type" value="Genomic_DNA"/>
</dbReference>
<reference evidence="1" key="1">
    <citation type="submission" date="2022-02" db="EMBL/GenBank/DDBJ databases">
        <title>Coral-associated bacteria.</title>
        <authorList>
            <person name="Tang K."/>
            <person name="Wang X."/>
        </authorList>
    </citation>
    <scope>NUCLEOTIDE SEQUENCE</scope>
    <source>
        <strain evidence="1">SCSIO 43006</strain>
    </source>
</reference>
<accession>A0ABY4VAF6</accession>
<proteinExistence type="predicted"/>
<organism evidence="1 2">
    <name type="scientific">Microbulbifer variabilis</name>
    <dbReference type="NCBI Taxonomy" id="266805"/>
    <lineage>
        <taxon>Bacteria</taxon>
        <taxon>Pseudomonadati</taxon>
        <taxon>Pseudomonadota</taxon>
        <taxon>Gammaproteobacteria</taxon>
        <taxon>Cellvibrionales</taxon>
        <taxon>Microbulbiferaceae</taxon>
        <taxon>Microbulbifer</taxon>
    </lineage>
</organism>
<gene>
    <name evidence="1" type="ORF">MJO52_19515</name>
</gene>
<protein>
    <recommendedName>
        <fullName evidence="3">Transcriptional regulator</fullName>
    </recommendedName>
</protein>
<keyword evidence="2" id="KW-1185">Reference proteome</keyword>
<dbReference type="Proteomes" id="UP001055658">
    <property type="component" value="Chromosome"/>
</dbReference>
<name>A0ABY4VAF6_9GAMM</name>
<evidence type="ECO:0000313" key="2">
    <source>
        <dbReference type="Proteomes" id="UP001055658"/>
    </source>
</evidence>
<evidence type="ECO:0000313" key="1">
    <source>
        <dbReference type="EMBL" id="USD21224.1"/>
    </source>
</evidence>
<sequence>MIHTLADLSQGAQLRLQFEAISQLPTEEKEIVKELLNGMIIKYQSRRWDTKRQVG</sequence>
<dbReference type="RefSeq" id="WP_252083624.1">
    <property type="nucleotide sequence ID" value="NZ_CP092418.1"/>
</dbReference>
<evidence type="ECO:0008006" key="3">
    <source>
        <dbReference type="Google" id="ProtNLM"/>
    </source>
</evidence>